<name>A0AAN1W0M7_9PROT</name>
<keyword evidence="15" id="KW-1185">Reference proteome</keyword>
<dbReference type="Proteomes" id="UP001319121">
    <property type="component" value="Chromosome"/>
</dbReference>
<dbReference type="GO" id="GO:0034599">
    <property type="term" value="P:cellular response to oxidative stress"/>
    <property type="evidence" value="ECO:0007669"/>
    <property type="project" value="TreeGrafter"/>
</dbReference>
<dbReference type="EMBL" id="AP019536">
    <property type="protein sequence ID" value="BBI99467.1"/>
    <property type="molecule type" value="Genomic_DNA"/>
</dbReference>
<protein>
    <recommendedName>
        <fullName evidence="2">thioredoxin-dependent peroxiredoxin</fullName>
        <ecNumber evidence="2">1.11.1.24</ecNumber>
    </recommendedName>
    <alternativeName>
        <fullName evidence="8">Thioredoxin peroxidase</fullName>
    </alternativeName>
    <alternativeName>
        <fullName evidence="10">Thioredoxin-dependent peroxiredoxin Bcp</fullName>
    </alternativeName>
</protein>
<reference evidence="14 15" key="1">
    <citation type="submission" date="2019-03" db="EMBL/GenBank/DDBJ databases">
        <title>Complete genome sequence of Ferrigenium kumadai strain An22, a microaerophilic iron-oxidizing bacterium isolated from a paddy field soil.</title>
        <authorList>
            <person name="Watanabe T."/>
            <person name="Asakawa S."/>
        </authorList>
    </citation>
    <scope>NUCLEOTIDE SEQUENCE [LARGE SCALE GENOMIC DNA]</scope>
    <source>
        <strain evidence="14 15">An22</strain>
    </source>
</reference>
<dbReference type="RefSeq" id="WP_212787042.1">
    <property type="nucleotide sequence ID" value="NZ_AP019536.1"/>
</dbReference>
<evidence type="ECO:0000256" key="9">
    <source>
        <dbReference type="ARBA" id="ARBA00038489"/>
    </source>
</evidence>
<keyword evidence="12" id="KW-0812">Transmembrane</keyword>
<feature type="domain" description="Thioredoxin" evidence="13">
    <location>
        <begin position="123"/>
        <end position="284"/>
    </location>
</feature>
<evidence type="ECO:0000256" key="5">
    <source>
        <dbReference type="ARBA" id="ARBA00023002"/>
    </source>
</evidence>
<keyword evidence="6" id="KW-1015">Disulfide bond</keyword>
<accession>A0AAN1W0M7</accession>
<dbReference type="GO" id="GO:0005737">
    <property type="term" value="C:cytoplasm"/>
    <property type="evidence" value="ECO:0007669"/>
    <property type="project" value="TreeGrafter"/>
</dbReference>
<evidence type="ECO:0000256" key="4">
    <source>
        <dbReference type="ARBA" id="ARBA00022862"/>
    </source>
</evidence>
<evidence type="ECO:0000256" key="3">
    <source>
        <dbReference type="ARBA" id="ARBA00022559"/>
    </source>
</evidence>
<comment type="similarity">
    <text evidence="9">Belongs to the peroxiredoxin family. BCP/PrxQ subfamily.</text>
</comment>
<evidence type="ECO:0000256" key="8">
    <source>
        <dbReference type="ARBA" id="ARBA00032824"/>
    </source>
</evidence>
<keyword evidence="12" id="KW-1133">Transmembrane helix</keyword>
<evidence type="ECO:0000259" key="13">
    <source>
        <dbReference type="PROSITE" id="PS51352"/>
    </source>
</evidence>
<sequence>MNLLKSIFITFYLFAIIGIAGFSGWMLYRGSDTLAWLGVMLTAGPILSVITVLMTFKNVARTSAHFPLINILGIAGVTLAAWTWQQQGASFIAPALALAAWVDFLLYAYWFSTFGDRQSSMKLIVGTKLPHFTVLDTQGNTVSSKQLTDRPAIIVFYRANWCPLCMAQLKELVARYKELESLGVRVAMISPQPHENTIELARKYNVNFDFLTDRGNAAARALGIENSNGTPMGMQAFGYDNDTVLPTVIITGRDGKIVWTHETDNYRIRPEPDVYLEVLSRHGVVAGA</sequence>
<feature type="transmembrane region" description="Helical" evidence="12">
    <location>
        <begin position="91"/>
        <end position="112"/>
    </location>
</feature>
<proteinExistence type="inferred from homology"/>
<comment type="catalytic activity">
    <reaction evidence="11">
        <text>a hydroperoxide + [thioredoxin]-dithiol = an alcohol + [thioredoxin]-disulfide + H2O</text>
        <dbReference type="Rhea" id="RHEA:62620"/>
        <dbReference type="Rhea" id="RHEA-COMP:10698"/>
        <dbReference type="Rhea" id="RHEA-COMP:10700"/>
        <dbReference type="ChEBI" id="CHEBI:15377"/>
        <dbReference type="ChEBI" id="CHEBI:29950"/>
        <dbReference type="ChEBI" id="CHEBI:30879"/>
        <dbReference type="ChEBI" id="CHEBI:35924"/>
        <dbReference type="ChEBI" id="CHEBI:50058"/>
        <dbReference type="EC" id="1.11.1.24"/>
    </reaction>
</comment>
<keyword evidence="7" id="KW-0676">Redox-active center</keyword>
<feature type="transmembrane region" description="Helical" evidence="12">
    <location>
        <begin position="34"/>
        <end position="56"/>
    </location>
</feature>
<dbReference type="Pfam" id="PF00578">
    <property type="entry name" value="AhpC-TSA"/>
    <property type="match status" value="1"/>
</dbReference>
<keyword evidence="4" id="KW-0049">Antioxidant</keyword>
<dbReference type="InterPro" id="IPR013766">
    <property type="entry name" value="Thioredoxin_domain"/>
</dbReference>
<evidence type="ECO:0000256" key="10">
    <source>
        <dbReference type="ARBA" id="ARBA00042639"/>
    </source>
</evidence>
<dbReference type="InterPro" id="IPR050924">
    <property type="entry name" value="Peroxiredoxin_BCP/PrxQ"/>
</dbReference>
<dbReference type="Gene3D" id="3.40.30.10">
    <property type="entry name" value="Glutaredoxin"/>
    <property type="match status" value="1"/>
</dbReference>
<dbReference type="AlphaFoldDB" id="A0AAN1W0M7"/>
<dbReference type="SUPFAM" id="SSF52833">
    <property type="entry name" value="Thioredoxin-like"/>
    <property type="match status" value="1"/>
</dbReference>
<keyword evidence="12" id="KW-0472">Membrane</keyword>
<dbReference type="GO" id="GO:0045454">
    <property type="term" value="P:cell redox homeostasis"/>
    <property type="evidence" value="ECO:0007669"/>
    <property type="project" value="TreeGrafter"/>
</dbReference>
<dbReference type="KEGG" id="fku:FGKAn22_11600"/>
<dbReference type="CDD" id="cd02970">
    <property type="entry name" value="PRX_like2"/>
    <property type="match status" value="1"/>
</dbReference>
<evidence type="ECO:0000256" key="2">
    <source>
        <dbReference type="ARBA" id="ARBA00013017"/>
    </source>
</evidence>
<evidence type="ECO:0000313" key="15">
    <source>
        <dbReference type="Proteomes" id="UP001319121"/>
    </source>
</evidence>
<dbReference type="PROSITE" id="PS51352">
    <property type="entry name" value="THIOREDOXIN_2"/>
    <property type="match status" value="1"/>
</dbReference>
<keyword evidence="5" id="KW-0560">Oxidoreductase</keyword>
<evidence type="ECO:0000256" key="12">
    <source>
        <dbReference type="SAM" id="Phobius"/>
    </source>
</evidence>
<gene>
    <name evidence="14" type="ORF">FGKAn22_11600</name>
</gene>
<evidence type="ECO:0000256" key="6">
    <source>
        <dbReference type="ARBA" id="ARBA00023157"/>
    </source>
</evidence>
<keyword evidence="3" id="KW-0575">Peroxidase</keyword>
<feature type="transmembrane region" description="Helical" evidence="12">
    <location>
        <begin position="68"/>
        <end position="85"/>
    </location>
</feature>
<evidence type="ECO:0000313" key="14">
    <source>
        <dbReference type="EMBL" id="BBI99467.1"/>
    </source>
</evidence>
<organism evidence="14 15">
    <name type="scientific">Ferrigenium kumadai</name>
    <dbReference type="NCBI Taxonomy" id="1682490"/>
    <lineage>
        <taxon>Bacteria</taxon>
        <taxon>Pseudomonadati</taxon>
        <taxon>Pseudomonadota</taxon>
        <taxon>Betaproteobacteria</taxon>
        <taxon>Nitrosomonadales</taxon>
        <taxon>Gallionellaceae</taxon>
        <taxon>Ferrigenium</taxon>
    </lineage>
</organism>
<evidence type="ECO:0000256" key="7">
    <source>
        <dbReference type="ARBA" id="ARBA00023284"/>
    </source>
</evidence>
<evidence type="ECO:0000256" key="1">
    <source>
        <dbReference type="ARBA" id="ARBA00003330"/>
    </source>
</evidence>
<dbReference type="EC" id="1.11.1.24" evidence="2"/>
<dbReference type="PANTHER" id="PTHR42801">
    <property type="entry name" value="THIOREDOXIN-DEPENDENT PEROXIDE REDUCTASE"/>
    <property type="match status" value="1"/>
</dbReference>
<dbReference type="PANTHER" id="PTHR42801:SF7">
    <property type="entry name" value="SLL1159 PROTEIN"/>
    <property type="match status" value="1"/>
</dbReference>
<dbReference type="InterPro" id="IPR000866">
    <property type="entry name" value="AhpC/TSA"/>
</dbReference>
<feature type="transmembrane region" description="Helical" evidence="12">
    <location>
        <begin position="7"/>
        <end position="28"/>
    </location>
</feature>
<dbReference type="InterPro" id="IPR036249">
    <property type="entry name" value="Thioredoxin-like_sf"/>
</dbReference>
<dbReference type="GO" id="GO:0008379">
    <property type="term" value="F:thioredoxin peroxidase activity"/>
    <property type="evidence" value="ECO:0007669"/>
    <property type="project" value="TreeGrafter"/>
</dbReference>
<evidence type="ECO:0000256" key="11">
    <source>
        <dbReference type="ARBA" id="ARBA00049091"/>
    </source>
</evidence>
<comment type="function">
    <text evidence="1">Thiol-specific peroxidase that catalyzes the reduction of hydrogen peroxide and organic hydroperoxides to water and alcohols, respectively. Plays a role in cell protection against oxidative stress by detoxifying peroxides and as sensor of hydrogen peroxide-mediated signaling events.</text>
</comment>